<dbReference type="Proteomes" id="UP000262379">
    <property type="component" value="Unassembled WGS sequence"/>
</dbReference>
<feature type="transmembrane region" description="Helical" evidence="1">
    <location>
        <begin position="33"/>
        <end position="51"/>
    </location>
</feature>
<dbReference type="EMBL" id="QURN01000008">
    <property type="protein sequence ID" value="RFC67370.1"/>
    <property type="molecule type" value="Genomic_DNA"/>
</dbReference>
<accession>A0A371XDR9</accession>
<gene>
    <name evidence="2" type="ORF">DY251_12585</name>
</gene>
<evidence type="ECO:0000313" key="2">
    <source>
        <dbReference type="EMBL" id="RFC67370.1"/>
    </source>
</evidence>
<reference evidence="3" key="1">
    <citation type="submission" date="2018-08" db="EMBL/GenBank/DDBJ databases">
        <authorList>
            <person name="Im W.T."/>
        </authorList>
    </citation>
    <scope>NUCLEOTIDE SEQUENCE [LARGE SCALE GENOMIC DNA]</scope>
    <source>
        <strain evidence="3">LA-28</strain>
    </source>
</reference>
<keyword evidence="3" id="KW-1185">Reference proteome</keyword>
<comment type="caution">
    <text evidence="2">The sequence shown here is derived from an EMBL/GenBank/DDBJ whole genome shotgun (WGS) entry which is preliminary data.</text>
</comment>
<evidence type="ECO:0000313" key="3">
    <source>
        <dbReference type="Proteomes" id="UP000262379"/>
    </source>
</evidence>
<protein>
    <submittedName>
        <fullName evidence="2">Uncharacterized protein</fullName>
    </submittedName>
</protein>
<proteinExistence type="predicted"/>
<feature type="transmembrane region" description="Helical" evidence="1">
    <location>
        <begin position="57"/>
        <end position="76"/>
    </location>
</feature>
<keyword evidence="1" id="KW-1133">Transmembrane helix</keyword>
<keyword evidence="1" id="KW-0812">Transmembrane</keyword>
<name>A0A371XDR9_9HYPH</name>
<dbReference type="AlphaFoldDB" id="A0A371XDR9"/>
<sequence>MSEKQTGKIHRQSPPPRKIQIFGKAIPLPRSRGLRVAIGFALCFLGLLGFLPVLGFWMIPLGILVLSYEFAVVRRFRRRAVVWWERRQRAKAAKS</sequence>
<keyword evidence="1" id="KW-0472">Membrane</keyword>
<evidence type="ECO:0000256" key="1">
    <source>
        <dbReference type="SAM" id="Phobius"/>
    </source>
</evidence>
<organism evidence="2 3">
    <name type="scientific">Mesorhizobium denitrificans</name>
    <dbReference type="NCBI Taxonomy" id="2294114"/>
    <lineage>
        <taxon>Bacteria</taxon>
        <taxon>Pseudomonadati</taxon>
        <taxon>Pseudomonadota</taxon>
        <taxon>Alphaproteobacteria</taxon>
        <taxon>Hyphomicrobiales</taxon>
        <taxon>Phyllobacteriaceae</taxon>
        <taxon>Mesorhizobium</taxon>
    </lineage>
</organism>
<dbReference type="RefSeq" id="WP_116624242.1">
    <property type="nucleotide sequence ID" value="NZ_QURN01000008.1"/>
</dbReference>